<dbReference type="Pfam" id="PF02085">
    <property type="entry name" value="Cytochrom_CIII"/>
    <property type="match status" value="1"/>
</dbReference>
<dbReference type="RefSeq" id="WP_123289211.1">
    <property type="nucleotide sequence ID" value="NZ_RJVA01000010.1"/>
</dbReference>
<protein>
    <submittedName>
        <fullName evidence="8">Class III cytochrome C family protein</fullName>
    </submittedName>
</protein>
<feature type="binding site" description="axial binding residue" evidence="6">
    <location>
        <position position="47"/>
    </location>
    <ligand>
        <name>heme c</name>
        <dbReference type="ChEBI" id="CHEBI:61717"/>
        <label>1</label>
    </ligand>
    <ligandPart>
        <name>Fe</name>
        <dbReference type="ChEBI" id="CHEBI:18248"/>
    </ligandPart>
</feature>
<evidence type="ECO:0000256" key="4">
    <source>
        <dbReference type="ARBA" id="ARBA00022982"/>
    </source>
</evidence>
<dbReference type="OrthoDB" id="9796996at2"/>
<dbReference type="GO" id="GO:0046872">
    <property type="term" value="F:metal ion binding"/>
    <property type="evidence" value="ECO:0007669"/>
    <property type="project" value="UniProtKB-KW"/>
</dbReference>
<keyword evidence="2 6" id="KW-0349">Heme</keyword>
<proteinExistence type="predicted"/>
<dbReference type="EMBL" id="RJVA01000010">
    <property type="protein sequence ID" value="ROR01494.1"/>
    <property type="molecule type" value="Genomic_DNA"/>
</dbReference>
<feature type="binding site" description="axial binding residue" evidence="6">
    <location>
        <position position="61"/>
    </location>
    <ligand>
        <name>heme c</name>
        <dbReference type="ChEBI" id="CHEBI:61717"/>
        <label>1</label>
    </ligand>
    <ligandPart>
        <name>Fe</name>
        <dbReference type="ChEBI" id="CHEBI:18248"/>
    </ligandPart>
</feature>
<dbReference type="Gene3D" id="3.90.10.10">
    <property type="entry name" value="Cytochrome C3"/>
    <property type="match status" value="1"/>
</dbReference>
<feature type="binding site" description="axial binding residue" evidence="6">
    <location>
        <position position="119"/>
    </location>
    <ligand>
        <name>heme c</name>
        <dbReference type="ChEBI" id="CHEBI:61717"/>
        <label>1</label>
    </ligand>
    <ligandPart>
        <name>Fe</name>
        <dbReference type="ChEBI" id="CHEBI:18248"/>
    </ligandPart>
</feature>
<feature type="binding site" description="axial binding residue" evidence="6">
    <location>
        <position position="59"/>
    </location>
    <ligand>
        <name>heme c</name>
        <dbReference type="ChEBI" id="CHEBI:61717"/>
        <label>1</label>
    </ligand>
    <ligandPart>
        <name>Fe</name>
        <dbReference type="ChEBI" id="CHEBI:18248"/>
    </ligandPart>
</feature>
<name>A0A3N1VF81_9BACT</name>
<feature type="domain" description="Class III cytochrome C" evidence="7">
    <location>
        <begin position="36"/>
        <end position="123"/>
    </location>
</feature>
<keyword evidence="1" id="KW-0813">Transport</keyword>
<keyword evidence="3 6" id="KW-0479">Metal-binding</keyword>
<feature type="binding site" description="axial binding residue" evidence="6">
    <location>
        <position position="103"/>
    </location>
    <ligand>
        <name>heme c</name>
        <dbReference type="ChEBI" id="CHEBI:61717"/>
        <label>1</label>
    </ligand>
    <ligandPart>
        <name>Fe</name>
        <dbReference type="ChEBI" id="CHEBI:18248"/>
    </ligandPart>
</feature>
<comment type="caution">
    <text evidence="8">The sequence shown here is derived from an EMBL/GenBank/DDBJ whole genome shotgun (WGS) entry which is preliminary data.</text>
</comment>
<dbReference type="Proteomes" id="UP000276223">
    <property type="component" value="Unassembled WGS sequence"/>
</dbReference>
<feature type="binding site" description="axial binding residue" evidence="6">
    <location>
        <position position="104"/>
    </location>
    <ligand>
        <name>heme c</name>
        <dbReference type="ChEBI" id="CHEBI:61717"/>
        <label>1</label>
    </ligand>
    <ligandPart>
        <name>Fe</name>
        <dbReference type="ChEBI" id="CHEBI:18248"/>
    </ligandPart>
</feature>
<evidence type="ECO:0000313" key="8">
    <source>
        <dbReference type="EMBL" id="ROR01494.1"/>
    </source>
</evidence>
<dbReference type="InterPro" id="IPR020942">
    <property type="entry name" value="Cyt_c_III_dom"/>
</dbReference>
<evidence type="ECO:0000256" key="5">
    <source>
        <dbReference type="ARBA" id="ARBA00023004"/>
    </source>
</evidence>
<feature type="binding site" description="axial binding residue" evidence="6">
    <location>
        <position position="123"/>
    </location>
    <ligand>
        <name>heme c</name>
        <dbReference type="ChEBI" id="CHEBI:61717"/>
        <label>1</label>
    </ligand>
    <ligandPart>
        <name>Fe</name>
        <dbReference type="ChEBI" id="CHEBI:18248"/>
    </ligandPart>
</feature>
<dbReference type="PRINTS" id="PR00609">
    <property type="entry name" value="CYTOCHROMEC3"/>
</dbReference>
<evidence type="ECO:0000256" key="6">
    <source>
        <dbReference type="PIRSR" id="PIRSR602322-1"/>
    </source>
</evidence>
<sequence>MKRSVRILVVCCIAVFLGTWAWCQDEVMVLKGDDPKGLKRSPVSFPHERHAQLVECTLCHHDYDAYGANKGSEGQKCADCHGHSSVSNPVPLQRAFHEQCMSCHERLHAREGRNLPVMCGQCHKR</sequence>
<keyword evidence="5 6" id="KW-0408">Iron</keyword>
<accession>A0A3N1VF81</accession>
<evidence type="ECO:0000313" key="9">
    <source>
        <dbReference type="Proteomes" id="UP000276223"/>
    </source>
</evidence>
<dbReference type="AlphaFoldDB" id="A0A3N1VF81"/>
<dbReference type="InterPro" id="IPR002322">
    <property type="entry name" value="Cyt_c_III"/>
</dbReference>
<dbReference type="InterPro" id="IPR036280">
    <property type="entry name" value="Multihaem_cyt_sf"/>
</dbReference>
<feature type="binding site" description="axial binding residue" evidence="6">
    <location>
        <position position="100"/>
    </location>
    <ligand>
        <name>heme c</name>
        <dbReference type="ChEBI" id="CHEBI:61717"/>
        <label>1</label>
    </ligand>
    <ligandPart>
        <name>Fe</name>
        <dbReference type="ChEBI" id="CHEBI:18248"/>
    </ligandPart>
</feature>
<keyword evidence="9" id="KW-1185">Reference proteome</keyword>
<organism evidence="8 9">
    <name type="scientific">Desulfosoma caldarium</name>
    <dbReference type="NCBI Taxonomy" id="610254"/>
    <lineage>
        <taxon>Bacteria</taxon>
        <taxon>Pseudomonadati</taxon>
        <taxon>Thermodesulfobacteriota</taxon>
        <taxon>Syntrophobacteria</taxon>
        <taxon>Syntrophobacterales</taxon>
        <taxon>Syntrophobacteraceae</taxon>
        <taxon>Desulfosoma</taxon>
    </lineage>
</organism>
<feature type="binding site" description="axial binding residue" evidence="6">
    <location>
        <position position="122"/>
    </location>
    <ligand>
        <name>heme c</name>
        <dbReference type="ChEBI" id="CHEBI:61717"/>
        <label>1</label>
    </ligand>
    <ligandPart>
        <name>Fe</name>
        <dbReference type="ChEBI" id="CHEBI:18248"/>
    </ligandPart>
</feature>
<gene>
    <name evidence="8" type="ORF">EDC27_0668</name>
</gene>
<feature type="binding site" description="axial binding residue" evidence="6">
    <location>
        <position position="56"/>
    </location>
    <ligand>
        <name>heme c</name>
        <dbReference type="ChEBI" id="CHEBI:61717"/>
        <label>1</label>
    </ligand>
    <ligandPart>
        <name>Fe</name>
        <dbReference type="ChEBI" id="CHEBI:18248"/>
    </ligandPart>
</feature>
<keyword evidence="4" id="KW-0249">Electron transport</keyword>
<reference evidence="8 9" key="1">
    <citation type="submission" date="2018-11" db="EMBL/GenBank/DDBJ databases">
        <title>Genomic Encyclopedia of Type Strains, Phase IV (KMG-IV): sequencing the most valuable type-strain genomes for metagenomic binning, comparative biology and taxonomic classification.</title>
        <authorList>
            <person name="Goeker M."/>
        </authorList>
    </citation>
    <scope>NUCLEOTIDE SEQUENCE [LARGE SCALE GENOMIC DNA]</scope>
    <source>
        <strain evidence="8 9">DSM 22027</strain>
    </source>
</reference>
<feature type="binding site" description="axial binding residue" evidence="6">
    <location>
        <position position="77"/>
    </location>
    <ligand>
        <name>heme c</name>
        <dbReference type="ChEBI" id="CHEBI:61717"/>
        <label>1</label>
    </ligand>
    <ligandPart>
        <name>Fe</name>
        <dbReference type="ChEBI" id="CHEBI:18248"/>
    </ligandPart>
</feature>
<evidence type="ECO:0000256" key="2">
    <source>
        <dbReference type="ARBA" id="ARBA00022617"/>
    </source>
</evidence>
<dbReference type="GO" id="GO:0009055">
    <property type="term" value="F:electron transfer activity"/>
    <property type="evidence" value="ECO:0007669"/>
    <property type="project" value="InterPro"/>
</dbReference>
<evidence type="ECO:0000256" key="3">
    <source>
        <dbReference type="ARBA" id="ARBA00022723"/>
    </source>
</evidence>
<evidence type="ECO:0000256" key="1">
    <source>
        <dbReference type="ARBA" id="ARBA00022448"/>
    </source>
</evidence>
<dbReference type="CDD" id="cd08168">
    <property type="entry name" value="Cytochrom_C3"/>
    <property type="match status" value="1"/>
</dbReference>
<feature type="binding site" description="axial binding residue" evidence="6">
    <location>
        <position position="60"/>
    </location>
    <ligand>
        <name>heme c</name>
        <dbReference type="ChEBI" id="CHEBI:61717"/>
        <label>1</label>
    </ligand>
    <ligandPart>
        <name>Fe</name>
        <dbReference type="ChEBI" id="CHEBI:18248"/>
    </ligandPart>
</feature>
<feature type="binding site" description="axial binding residue" evidence="6">
    <location>
        <position position="50"/>
    </location>
    <ligand>
        <name>heme c</name>
        <dbReference type="ChEBI" id="CHEBI:61717"/>
        <label>1</label>
    </ligand>
    <ligandPart>
        <name>Fe</name>
        <dbReference type="ChEBI" id="CHEBI:18248"/>
    </ligandPart>
</feature>
<evidence type="ECO:0000259" key="7">
    <source>
        <dbReference type="Pfam" id="PF02085"/>
    </source>
</evidence>
<dbReference type="GO" id="GO:0020037">
    <property type="term" value="F:heme binding"/>
    <property type="evidence" value="ECO:0007669"/>
    <property type="project" value="InterPro"/>
</dbReference>
<comment type="cofactor">
    <cofactor evidence="6">
        <name>heme c</name>
        <dbReference type="ChEBI" id="CHEBI:61717"/>
    </cofactor>
    <text evidence="6">Binds 4 heme c groups covalently per monomer.</text>
</comment>
<dbReference type="SUPFAM" id="SSF48695">
    <property type="entry name" value="Multiheme cytochromes"/>
    <property type="match status" value="1"/>
</dbReference>